<reference evidence="2 5" key="2">
    <citation type="submission" date="2023-11" db="EMBL/GenBank/DDBJ databases">
        <title>MicrobeMod: A computational toolkit for identifying prokaryotic methylation and restriction-modification with nanopore sequencing.</title>
        <authorList>
            <person name="Crits-Christoph A."/>
            <person name="Kang S.C."/>
            <person name="Lee H."/>
            <person name="Ostrov N."/>
        </authorList>
    </citation>
    <scope>NUCLEOTIDE SEQUENCE [LARGE SCALE GENOMIC DNA]</scope>
    <source>
        <strain evidence="2 5">ATCC 29145</strain>
    </source>
</reference>
<keyword evidence="5" id="KW-1185">Reference proteome</keyword>
<evidence type="ECO:0000313" key="2">
    <source>
        <dbReference type="EMBL" id="MDX5952284.1"/>
    </source>
</evidence>
<keyword evidence="1" id="KW-0732">Signal</keyword>
<feature type="signal peptide" evidence="1">
    <location>
        <begin position="1"/>
        <end position="23"/>
    </location>
</feature>
<dbReference type="Pfam" id="PF19649">
    <property type="entry name" value="DUF6152"/>
    <property type="match status" value="1"/>
</dbReference>
<feature type="chain" id="PRO_5030011986" evidence="1">
    <location>
        <begin position="24"/>
        <end position="118"/>
    </location>
</feature>
<keyword evidence="3" id="KW-0614">Plasmid</keyword>
<dbReference type="EMBL" id="JAWXYC010000003">
    <property type="protein sequence ID" value="MDX5952284.1"/>
    <property type="molecule type" value="Genomic_DNA"/>
</dbReference>
<dbReference type="InterPro" id="IPR046150">
    <property type="entry name" value="DUF6152"/>
</dbReference>
<dbReference type="GeneID" id="56451194"/>
<name>A0A0N7I8K5_AZOBR</name>
<evidence type="ECO:0000313" key="3">
    <source>
        <dbReference type="EMBL" id="QCO10979.1"/>
    </source>
</evidence>
<evidence type="ECO:0000256" key="1">
    <source>
        <dbReference type="SAM" id="SignalP"/>
    </source>
</evidence>
<dbReference type="Proteomes" id="UP000298774">
    <property type="component" value="Plasmid p1"/>
</dbReference>
<evidence type="ECO:0000313" key="5">
    <source>
        <dbReference type="Proteomes" id="UP001277471"/>
    </source>
</evidence>
<proteinExistence type="predicted"/>
<organism evidence="3 4">
    <name type="scientific">Azospirillum brasilense</name>
    <dbReference type="NCBI Taxonomy" id="192"/>
    <lineage>
        <taxon>Bacteria</taxon>
        <taxon>Pseudomonadati</taxon>
        <taxon>Pseudomonadota</taxon>
        <taxon>Alphaproteobacteria</taxon>
        <taxon>Rhodospirillales</taxon>
        <taxon>Azospirillaceae</taxon>
        <taxon>Azospirillum</taxon>
    </lineage>
</organism>
<gene>
    <name evidence="3" type="ORF">D3868_18250</name>
    <name evidence="2" type="ORF">SIM66_13910</name>
</gene>
<evidence type="ECO:0000313" key="4">
    <source>
        <dbReference type="Proteomes" id="UP000298774"/>
    </source>
</evidence>
<sequence length="118" mass="12521">MTPARPLALAALLSASLAWPAAAHHGWGGYESGQEMTLTGTVQQIAFNNPHAMLNLQADGKVWHVVLAPPSRMSTRGLPADSIKPGQTVTVVGYPAKSDPAELRAERITAADKTIELR</sequence>
<protein>
    <submittedName>
        <fullName evidence="2">DUF6152 family protein</fullName>
    </submittedName>
</protein>
<dbReference type="RefSeq" id="WP_035678739.1">
    <property type="nucleotide sequence ID" value="NZ_CP012915.1"/>
</dbReference>
<reference evidence="3 4" key="1">
    <citation type="submission" date="2018-09" db="EMBL/GenBank/DDBJ databases">
        <title>Whole genome based analysis of evolution and adaptive divergence in Indian and Brazilian strains of Azospirillum brasilense.</title>
        <authorList>
            <person name="Singh C."/>
            <person name="Tripathi A.K."/>
        </authorList>
    </citation>
    <scope>NUCLEOTIDE SEQUENCE [LARGE SCALE GENOMIC DNA]</scope>
    <source>
        <strain evidence="3 4">MTCC4038</strain>
        <plasmid evidence="3 4">p1</plasmid>
    </source>
</reference>
<dbReference type="EMBL" id="CP032340">
    <property type="protein sequence ID" value="QCO10979.1"/>
    <property type="molecule type" value="Genomic_DNA"/>
</dbReference>
<dbReference type="Proteomes" id="UP001277471">
    <property type="component" value="Unassembled WGS sequence"/>
</dbReference>
<accession>A0A0N7I8K5</accession>
<geneLocation type="plasmid" evidence="3 4">
    <name>p1</name>
</geneLocation>
<dbReference type="AlphaFoldDB" id="A0A0N7I8K5"/>
<dbReference type="KEGG" id="abf:AMK58_19060"/>